<accession>A0A5E4QR89</accession>
<name>A0A5E4QR89_9NEOP</name>
<dbReference type="EMBL" id="FZQP02004534">
    <property type="protein sequence ID" value="VVD00211.1"/>
    <property type="molecule type" value="Genomic_DNA"/>
</dbReference>
<keyword evidence="2" id="KW-1185">Reference proteome</keyword>
<gene>
    <name evidence="1" type="ORF">LSINAPIS_LOCUS10899</name>
</gene>
<organism evidence="1 2">
    <name type="scientific">Leptidea sinapis</name>
    <dbReference type="NCBI Taxonomy" id="189913"/>
    <lineage>
        <taxon>Eukaryota</taxon>
        <taxon>Metazoa</taxon>
        <taxon>Ecdysozoa</taxon>
        <taxon>Arthropoda</taxon>
        <taxon>Hexapoda</taxon>
        <taxon>Insecta</taxon>
        <taxon>Pterygota</taxon>
        <taxon>Neoptera</taxon>
        <taxon>Endopterygota</taxon>
        <taxon>Lepidoptera</taxon>
        <taxon>Glossata</taxon>
        <taxon>Ditrysia</taxon>
        <taxon>Papilionoidea</taxon>
        <taxon>Pieridae</taxon>
        <taxon>Dismorphiinae</taxon>
        <taxon>Leptidea</taxon>
    </lineage>
</organism>
<evidence type="ECO:0000313" key="2">
    <source>
        <dbReference type="Proteomes" id="UP000324832"/>
    </source>
</evidence>
<proteinExistence type="predicted"/>
<reference evidence="1 2" key="1">
    <citation type="submission" date="2017-07" db="EMBL/GenBank/DDBJ databases">
        <authorList>
            <person name="Talla V."/>
            <person name="Backstrom N."/>
        </authorList>
    </citation>
    <scope>NUCLEOTIDE SEQUENCE [LARGE SCALE GENOMIC DNA]</scope>
</reference>
<evidence type="ECO:0000313" key="1">
    <source>
        <dbReference type="EMBL" id="VVD00211.1"/>
    </source>
</evidence>
<dbReference type="AlphaFoldDB" id="A0A5E4QR89"/>
<dbReference type="Proteomes" id="UP000324832">
    <property type="component" value="Unassembled WGS sequence"/>
</dbReference>
<sequence length="153" mass="17811">MEYEDDSMHSCIEKRKKNHVLYLPEEIYAIIRNAKVQGEKYNVKEITQDFFFYFKKLVANNKNWETDDFGKKVSCSKVKEISADPQCPGKLQIKYEFDDETPIIVDTNRSVRVMRIKRAADSVPSETHQALVQLYDAPLPISEKLYKDLSLGI</sequence>
<protein>
    <submittedName>
        <fullName evidence="1">Uncharacterized protein</fullName>
    </submittedName>
</protein>